<accession>A0A6M2DDX7</accession>
<dbReference type="EMBL" id="GIIL01000719">
    <property type="protein sequence ID" value="NOV44445.1"/>
    <property type="molecule type" value="Transcribed_RNA"/>
</dbReference>
<evidence type="ECO:0000313" key="1">
    <source>
        <dbReference type="EMBL" id="NOV44445.1"/>
    </source>
</evidence>
<reference evidence="1" key="1">
    <citation type="submission" date="2020-03" db="EMBL/GenBank/DDBJ databases">
        <title>Transcriptomic Profiling of the Digestive Tract of the Rat Flea, Xenopsylla cheopis, Following Blood Feeding and Infection with Yersinia pestis.</title>
        <authorList>
            <person name="Bland D.M."/>
            <person name="Martens C.A."/>
            <person name="Virtaneva K."/>
            <person name="Kanakabandi K."/>
            <person name="Long D."/>
            <person name="Rosenke R."/>
            <person name="Saturday G.A."/>
            <person name="Hoyt F.H."/>
            <person name="Bruno D.P."/>
            <person name="Ribeiro J.M.C."/>
            <person name="Hinnebusch J."/>
        </authorList>
    </citation>
    <scope>NUCLEOTIDE SEQUENCE</scope>
</reference>
<name>A0A6M2DDX7_XENCH</name>
<protein>
    <submittedName>
        <fullName evidence="1">Uncharacterized protein</fullName>
    </submittedName>
</protein>
<dbReference type="AlphaFoldDB" id="A0A6M2DDX7"/>
<sequence length="576" mass="66602">MANNFLKNIQAVTYSLKILTTRFYSKPAHVTRINLNRNTNLDGDSLQVRFLKYIGISNVKDYNTEKAKIRYSDFFPITDPKILKQHISEVEINEFPTLLNYLYTYNTRVPPNNVLSCINLIEREICSKIDMMTPKEMFNILYAYMFVIPGFTSQLKFYEQSVMKLSNTIDDLSKEHLIQYTFYLGLSKQNNPELTNVLKNILLIISDKHLNDLTIEELCIITNAAFKMSVKINTIDLLNHISKTLIEGLKQKKLDIPSIITLLKSLRISRYFSSELFKALSEFIDNEASNLRVTAISHILPYYADNYYMDEHIINILTTRFLQDLTNESSEMRLFETNNVRGKDLARFLWALSYLGWSVDHKTHEELENIVLNKFNAGDYKNNTDDLFNLALSFCTLNYIPKRLLRLITESKIIKMKPNTARAEERRALLCSILNIEHKNLFEEAPELVSYWNFIKNKHTEPLTTGRENLQKVLHVALTPDVGLTDLKLGCQIDFLNTPGITATTASGKKIFIEVLDDSICLKNTQSEPNGIMKLKLRLLDQISNNSTILIKQSDVEGKDEEYIRKYLTNEISKFV</sequence>
<proteinExistence type="predicted"/>
<organism evidence="1">
    <name type="scientific">Xenopsylla cheopis</name>
    <name type="common">Oriental rat flea</name>
    <name type="synonym">Pulex cheopis</name>
    <dbReference type="NCBI Taxonomy" id="163159"/>
    <lineage>
        <taxon>Eukaryota</taxon>
        <taxon>Metazoa</taxon>
        <taxon>Ecdysozoa</taxon>
        <taxon>Arthropoda</taxon>
        <taxon>Hexapoda</taxon>
        <taxon>Insecta</taxon>
        <taxon>Pterygota</taxon>
        <taxon>Neoptera</taxon>
        <taxon>Endopterygota</taxon>
        <taxon>Siphonaptera</taxon>
        <taxon>Pulicidae</taxon>
        <taxon>Xenopsyllinae</taxon>
        <taxon>Xenopsylla</taxon>
    </lineage>
</organism>